<dbReference type="Pfam" id="PF00583">
    <property type="entry name" value="Acetyltransf_1"/>
    <property type="match status" value="1"/>
</dbReference>
<dbReference type="SUPFAM" id="SSF55729">
    <property type="entry name" value="Acyl-CoA N-acyltransferases (Nat)"/>
    <property type="match status" value="1"/>
</dbReference>
<feature type="domain" description="N-acetyltransferase" evidence="1">
    <location>
        <begin position="19"/>
        <end position="192"/>
    </location>
</feature>
<keyword evidence="3" id="KW-1185">Reference proteome</keyword>
<comment type="caution">
    <text evidence="2">The sequence shown here is derived from an EMBL/GenBank/DDBJ whole genome shotgun (WGS) entry which is preliminary data.</text>
</comment>
<dbReference type="Gene3D" id="3.40.630.30">
    <property type="match status" value="1"/>
</dbReference>
<dbReference type="InterPro" id="IPR016181">
    <property type="entry name" value="Acyl_CoA_acyltransferase"/>
</dbReference>
<dbReference type="AlphaFoldDB" id="A0A7Y9GPJ5"/>
<evidence type="ECO:0000313" key="3">
    <source>
        <dbReference type="Proteomes" id="UP000576969"/>
    </source>
</evidence>
<reference evidence="2 3" key="1">
    <citation type="submission" date="2020-07" db="EMBL/GenBank/DDBJ databases">
        <title>Sequencing the genomes of 1000 actinobacteria strains.</title>
        <authorList>
            <person name="Klenk H.-P."/>
        </authorList>
    </citation>
    <scope>NUCLEOTIDE SEQUENCE [LARGE SCALE GENOMIC DNA]</scope>
    <source>
        <strain evidence="2 3">DSM 24662</strain>
    </source>
</reference>
<evidence type="ECO:0000259" key="1">
    <source>
        <dbReference type="PROSITE" id="PS51186"/>
    </source>
</evidence>
<name>A0A7Y9GPJ5_9MICO</name>
<dbReference type="Proteomes" id="UP000576969">
    <property type="component" value="Unassembled WGS sequence"/>
</dbReference>
<evidence type="ECO:0000313" key="2">
    <source>
        <dbReference type="EMBL" id="NYE20111.1"/>
    </source>
</evidence>
<dbReference type="GO" id="GO:0016747">
    <property type="term" value="F:acyltransferase activity, transferring groups other than amino-acyl groups"/>
    <property type="evidence" value="ECO:0007669"/>
    <property type="project" value="InterPro"/>
</dbReference>
<dbReference type="CDD" id="cd04301">
    <property type="entry name" value="NAT_SF"/>
    <property type="match status" value="1"/>
</dbReference>
<dbReference type="RefSeq" id="WP_179489829.1">
    <property type="nucleotide sequence ID" value="NZ_JACCBV010000001.1"/>
</dbReference>
<gene>
    <name evidence="2" type="ORF">BJ991_002139</name>
</gene>
<dbReference type="PROSITE" id="PS51186">
    <property type="entry name" value="GNAT"/>
    <property type="match status" value="1"/>
</dbReference>
<proteinExistence type="predicted"/>
<keyword evidence="2" id="KW-0808">Transferase</keyword>
<sequence length="361" mass="40338">MITAPTGIAFQPLVIPTSMDAPEATAFAEMVRVRNIVYRQISGRSDNDITADELLPFYQPDEYELRFLWTVVKDDAVVGRIGVDVPLEGDSKALYWLIELQREVWGQGIGSAAYEFVEQVAREHGRTVLESWAKHPEAPGPRLDPPTGFGSVPLDHAARFYRAHGYSLEQVERFSELDLSTSADTVDRLLSEATEAAHGYRVVDWFAPTPPEWADGYAQMKARMSTDAPLAGLEMPEETWDAARIAKHDEQYTSSQRLIHVTAAQHIETGQLCAFNELVIGKDRTGVTHQEDTLVLKEHRGYRLGLLVKCAGLVAWRDIAPDSPRVITYNAEENRPMLSINEAIGFVPVSYEGGWKKVLDD</sequence>
<accession>A0A7Y9GPJ5</accession>
<dbReference type="EMBL" id="JACCBV010000001">
    <property type="protein sequence ID" value="NYE20111.1"/>
    <property type="molecule type" value="Genomic_DNA"/>
</dbReference>
<organism evidence="2 3">
    <name type="scientific">Microbacterium immunditiarum</name>
    <dbReference type="NCBI Taxonomy" id="337480"/>
    <lineage>
        <taxon>Bacteria</taxon>
        <taxon>Bacillati</taxon>
        <taxon>Actinomycetota</taxon>
        <taxon>Actinomycetes</taxon>
        <taxon>Micrococcales</taxon>
        <taxon>Microbacteriaceae</taxon>
        <taxon>Microbacterium</taxon>
    </lineage>
</organism>
<dbReference type="InterPro" id="IPR000182">
    <property type="entry name" value="GNAT_dom"/>
</dbReference>
<protein>
    <submittedName>
        <fullName evidence="2">GNAT superfamily N-acetyltransferase</fullName>
    </submittedName>
</protein>